<keyword evidence="3" id="KW-1185">Reference proteome</keyword>
<evidence type="ECO:0000313" key="2">
    <source>
        <dbReference type="EMBL" id="MEY8041908.1"/>
    </source>
</evidence>
<feature type="domain" description="GAF" evidence="1">
    <location>
        <begin position="6"/>
        <end position="112"/>
    </location>
</feature>
<comment type="caution">
    <text evidence="2">The sequence shown here is derived from an EMBL/GenBank/DDBJ whole genome shotgun (WGS) entry which is preliminary data.</text>
</comment>
<protein>
    <submittedName>
        <fullName evidence="2">GAF domain-containing protein</fullName>
    </submittedName>
</protein>
<dbReference type="InterPro" id="IPR003018">
    <property type="entry name" value="GAF"/>
</dbReference>
<proteinExistence type="predicted"/>
<dbReference type="SUPFAM" id="SSF55781">
    <property type="entry name" value="GAF domain-like"/>
    <property type="match status" value="1"/>
</dbReference>
<gene>
    <name evidence="2" type="ORF">AB8O55_21060</name>
</gene>
<reference evidence="2 3" key="1">
    <citation type="submission" date="2024-08" db="EMBL/GenBank/DDBJ databases">
        <title>Genome mining of Saccharopolyspora cebuensis PGLac3 from Nigerian medicinal plant.</title>
        <authorList>
            <person name="Ezeobiora C.E."/>
            <person name="Igbokwe N.H."/>
            <person name="Amin D.H."/>
            <person name="Mendie U.E."/>
        </authorList>
    </citation>
    <scope>NUCLEOTIDE SEQUENCE [LARGE SCALE GENOMIC DNA]</scope>
    <source>
        <strain evidence="2 3">PGLac3</strain>
    </source>
</reference>
<dbReference type="Gene3D" id="3.30.450.40">
    <property type="match status" value="1"/>
</dbReference>
<dbReference type="EMBL" id="JBGEHV010000044">
    <property type="protein sequence ID" value="MEY8041908.1"/>
    <property type="molecule type" value="Genomic_DNA"/>
</dbReference>
<evidence type="ECO:0000313" key="3">
    <source>
        <dbReference type="Proteomes" id="UP001564626"/>
    </source>
</evidence>
<accession>A0ABV4CLF9</accession>
<sequence>MRELRNALTGLVVAVPGAEMGCARLLDGLGAVHTDRRAAAIDDAQFARGDGPCVEAARSGRPVLAAVTEIRTFWPEFARAAREFRIRGVVAVPLVERAEPLGTLSFYGRFAPEAEEVARWAGLAVIDQVRRERAAPRLVR</sequence>
<dbReference type="RefSeq" id="WP_345360690.1">
    <property type="nucleotide sequence ID" value="NZ_BAABII010000005.1"/>
</dbReference>
<dbReference type="InterPro" id="IPR029016">
    <property type="entry name" value="GAF-like_dom_sf"/>
</dbReference>
<dbReference type="Pfam" id="PF13185">
    <property type="entry name" value="GAF_2"/>
    <property type="match status" value="1"/>
</dbReference>
<organism evidence="2 3">
    <name type="scientific">Saccharopolyspora cebuensis</name>
    <dbReference type="NCBI Taxonomy" id="418759"/>
    <lineage>
        <taxon>Bacteria</taxon>
        <taxon>Bacillati</taxon>
        <taxon>Actinomycetota</taxon>
        <taxon>Actinomycetes</taxon>
        <taxon>Pseudonocardiales</taxon>
        <taxon>Pseudonocardiaceae</taxon>
        <taxon>Saccharopolyspora</taxon>
    </lineage>
</organism>
<name>A0ABV4CLF9_9PSEU</name>
<evidence type="ECO:0000259" key="1">
    <source>
        <dbReference type="Pfam" id="PF13185"/>
    </source>
</evidence>
<dbReference type="Proteomes" id="UP001564626">
    <property type="component" value="Unassembled WGS sequence"/>
</dbReference>